<feature type="chain" id="PRO_5019297338" description="SPOR domain-containing protein" evidence="1">
    <location>
        <begin position="22"/>
        <end position="166"/>
    </location>
</feature>
<evidence type="ECO:0008006" key="4">
    <source>
        <dbReference type="Google" id="ProtNLM"/>
    </source>
</evidence>
<comment type="caution">
    <text evidence="2">The sequence shown here is derived from an EMBL/GenBank/DDBJ whole genome shotgun (WGS) entry which is preliminary data.</text>
</comment>
<sequence length="166" mass="18837">MKYRKLFLGLAIVLSGLAVVAQNSALTFKVDSQIIKKDSLGTVNIIQDDRVNELLKTDSTINSKNLGFTGYRIQIFSGRSTDKEKAVAVKNEFLQLFPTERAYVVYSAPDFRVRVGNFRTKLESIALFKACEKYFPNCYPVKTRITFADLEPLKIKDSENPILEEE</sequence>
<dbReference type="AlphaFoldDB" id="A0A434AUM8"/>
<reference evidence="2 3" key="1">
    <citation type="submission" date="2018-11" db="EMBL/GenBank/DDBJ databases">
        <title>Parancylomarina longa gen. nov., sp. nov., isolated from sediments of southern Okinawa.</title>
        <authorList>
            <person name="Fu T."/>
        </authorList>
    </citation>
    <scope>NUCLEOTIDE SEQUENCE [LARGE SCALE GENOMIC DNA]</scope>
    <source>
        <strain evidence="2 3">T3-2 S1-C</strain>
    </source>
</reference>
<evidence type="ECO:0000313" key="3">
    <source>
        <dbReference type="Proteomes" id="UP000282985"/>
    </source>
</evidence>
<feature type="signal peptide" evidence="1">
    <location>
        <begin position="1"/>
        <end position="21"/>
    </location>
</feature>
<keyword evidence="3" id="KW-1185">Reference proteome</keyword>
<accession>A0A434AUM8</accession>
<protein>
    <recommendedName>
        <fullName evidence="4">SPOR domain-containing protein</fullName>
    </recommendedName>
</protein>
<proteinExistence type="predicted"/>
<dbReference type="Proteomes" id="UP000282985">
    <property type="component" value="Unassembled WGS sequence"/>
</dbReference>
<organism evidence="2 3">
    <name type="scientific">Ancylomarina longa</name>
    <dbReference type="NCBI Taxonomy" id="2487017"/>
    <lineage>
        <taxon>Bacteria</taxon>
        <taxon>Pseudomonadati</taxon>
        <taxon>Bacteroidota</taxon>
        <taxon>Bacteroidia</taxon>
        <taxon>Marinilabiliales</taxon>
        <taxon>Marinifilaceae</taxon>
        <taxon>Ancylomarina</taxon>
    </lineage>
</organism>
<gene>
    <name evidence="2" type="ORF">DLK05_09820</name>
</gene>
<evidence type="ECO:0000256" key="1">
    <source>
        <dbReference type="SAM" id="SignalP"/>
    </source>
</evidence>
<keyword evidence="1" id="KW-0732">Signal</keyword>
<dbReference type="EMBL" id="RJJX01000011">
    <property type="protein sequence ID" value="RUT78134.1"/>
    <property type="molecule type" value="Genomic_DNA"/>
</dbReference>
<dbReference type="RefSeq" id="WP_127343802.1">
    <property type="nucleotide sequence ID" value="NZ_RJJX01000011.1"/>
</dbReference>
<name>A0A434AUM8_9BACT</name>
<evidence type="ECO:0000313" key="2">
    <source>
        <dbReference type="EMBL" id="RUT78134.1"/>
    </source>
</evidence>
<dbReference type="OrthoDB" id="2473397at2"/>